<sequence length="524" mass="57304">MYKLSIFATALFVGSSFTSFAPINVDTATHIPTYINTTASGAKVALYNNIRFAQPPIGNLRFRKPRTPPPTQDGIQDGRDRLFSSDCVCAAPSQVPFPGLNGTTWGTEDCLFLNVWVPEGVKAGDNVPVLYWMYGSAYAFGSKDLLVDGMGLMDLIRQPQERFIYVSGNYRMGIYGWTSSADEDMDANVGLHDGIAALEWTKQYIARFGGNPNDITVLGESAGAAMVELMLVAEEGMWPLPFQKAFISSPALLSRRNVTARREYVWQQVLNSTNCSSLDCMRQASPSTLEAANKNVLLDIKSESGGGSFGPGMGISPFPDGKFITDAAMVLFKQGKYNRQLKSAIIGNMAAEGLITAPEITTPSELASLIRLAFPNANASSIRALRKMYLYPDSELLQVGQDWVTDAVFACNAEVMAKAYGPRAQRYVFSIPPAAHGQDLEYIFFRDNTTTPVSSPTLARQFQQELLSFVRYGAGNSSDWPLYGNSSNIANVTMNGLQVQKDPWAEKPTCEMIMQLLEDRASGA</sequence>
<feature type="domain" description="Carboxylesterase type B" evidence="4">
    <location>
        <begin position="39"/>
        <end position="500"/>
    </location>
</feature>
<dbReference type="InterPro" id="IPR002018">
    <property type="entry name" value="CarbesteraseB"/>
</dbReference>
<dbReference type="SUPFAM" id="SSF53474">
    <property type="entry name" value="alpha/beta-Hydrolases"/>
    <property type="match status" value="1"/>
</dbReference>
<proteinExistence type="inferred from homology"/>
<dbReference type="EC" id="3.1.1.-" evidence="3"/>
<dbReference type="Pfam" id="PF00135">
    <property type="entry name" value="COesterase"/>
    <property type="match status" value="1"/>
</dbReference>
<dbReference type="PANTHER" id="PTHR11559">
    <property type="entry name" value="CARBOXYLESTERASE"/>
    <property type="match status" value="1"/>
</dbReference>
<dbReference type="GO" id="GO:0072330">
    <property type="term" value="P:monocarboxylic acid biosynthetic process"/>
    <property type="evidence" value="ECO:0007669"/>
    <property type="project" value="UniProtKB-ARBA"/>
</dbReference>
<protein>
    <recommendedName>
        <fullName evidence="3">Carboxylic ester hydrolase</fullName>
        <ecNumber evidence="3">3.1.1.-</ecNumber>
    </recommendedName>
</protein>
<evidence type="ECO:0000256" key="1">
    <source>
        <dbReference type="ARBA" id="ARBA00005964"/>
    </source>
</evidence>
<dbReference type="InterPro" id="IPR029058">
    <property type="entry name" value="AB_hydrolase_fold"/>
</dbReference>
<dbReference type="Proteomes" id="UP001149074">
    <property type="component" value="Unassembled WGS sequence"/>
</dbReference>
<feature type="signal peptide" evidence="3">
    <location>
        <begin position="1"/>
        <end position="20"/>
    </location>
</feature>
<reference evidence="5" key="1">
    <citation type="submission" date="2022-11" db="EMBL/GenBank/DDBJ databases">
        <authorList>
            <person name="Petersen C."/>
        </authorList>
    </citation>
    <scope>NUCLEOTIDE SEQUENCE</scope>
    <source>
        <strain evidence="5">IBT 30761</strain>
    </source>
</reference>
<comment type="similarity">
    <text evidence="1 3">Belongs to the type-B carboxylesterase/lipase family.</text>
</comment>
<dbReference type="GeneID" id="81356180"/>
<keyword evidence="2 3" id="KW-0378">Hydrolase</keyword>
<evidence type="ECO:0000259" key="4">
    <source>
        <dbReference type="Pfam" id="PF00135"/>
    </source>
</evidence>
<dbReference type="GO" id="GO:0017000">
    <property type="term" value="P:antibiotic biosynthetic process"/>
    <property type="evidence" value="ECO:0007669"/>
    <property type="project" value="UniProtKB-ARBA"/>
</dbReference>
<evidence type="ECO:0000313" key="5">
    <source>
        <dbReference type="EMBL" id="KAJ5104178.1"/>
    </source>
</evidence>
<evidence type="ECO:0000256" key="3">
    <source>
        <dbReference type="RuleBase" id="RU361235"/>
    </source>
</evidence>
<dbReference type="OrthoDB" id="408631at2759"/>
<accession>A0A9W9FPY4</accession>
<evidence type="ECO:0000256" key="2">
    <source>
        <dbReference type="ARBA" id="ARBA00022801"/>
    </source>
</evidence>
<dbReference type="InterPro" id="IPR050309">
    <property type="entry name" value="Type-B_Carboxylest/Lipase"/>
</dbReference>
<feature type="chain" id="PRO_5041014066" description="Carboxylic ester hydrolase" evidence="3">
    <location>
        <begin position="21"/>
        <end position="524"/>
    </location>
</feature>
<dbReference type="GO" id="GO:0016787">
    <property type="term" value="F:hydrolase activity"/>
    <property type="evidence" value="ECO:0007669"/>
    <property type="project" value="UniProtKB-KW"/>
</dbReference>
<dbReference type="PROSITE" id="PS00122">
    <property type="entry name" value="CARBOXYLESTERASE_B_1"/>
    <property type="match status" value="1"/>
</dbReference>
<name>A0A9W9FPY4_9EURO</name>
<reference evidence="5" key="2">
    <citation type="journal article" date="2023" name="IMA Fungus">
        <title>Comparative genomic study of the Penicillium genus elucidates a diverse pangenome and 15 lateral gene transfer events.</title>
        <authorList>
            <person name="Petersen C."/>
            <person name="Sorensen T."/>
            <person name="Nielsen M.R."/>
            <person name="Sondergaard T.E."/>
            <person name="Sorensen J.L."/>
            <person name="Fitzpatrick D.A."/>
            <person name="Frisvad J.C."/>
            <person name="Nielsen K.L."/>
        </authorList>
    </citation>
    <scope>NUCLEOTIDE SEQUENCE</scope>
    <source>
        <strain evidence="5">IBT 30761</strain>
    </source>
</reference>
<dbReference type="RefSeq" id="XP_056477558.1">
    <property type="nucleotide sequence ID" value="XM_056617201.1"/>
</dbReference>
<dbReference type="InterPro" id="IPR019826">
    <property type="entry name" value="Carboxylesterase_B_AS"/>
</dbReference>
<gene>
    <name evidence="5" type="ORF">N7532_004707</name>
</gene>
<evidence type="ECO:0000313" key="6">
    <source>
        <dbReference type="Proteomes" id="UP001149074"/>
    </source>
</evidence>
<comment type="caution">
    <text evidence="5">The sequence shown here is derived from an EMBL/GenBank/DDBJ whole genome shotgun (WGS) entry which is preliminary data.</text>
</comment>
<dbReference type="AlphaFoldDB" id="A0A9W9FPY4"/>
<keyword evidence="6" id="KW-1185">Reference proteome</keyword>
<dbReference type="InterPro" id="IPR019819">
    <property type="entry name" value="Carboxylesterase_B_CS"/>
</dbReference>
<organism evidence="5 6">
    <name type="scientific">Penicillium argentinense</name>
    <dbReference type="NCBI Taxonomy" id="1131581"/>
    <lineage>
        <taxon>Eukaryota</taxon>
        <taxon>Fungi</taxon>
        <taxon>Dikarya</taxon>
        <taxon>Ascomycota</taxon>
        <taxon>Pezizomycotina</taxon>
        <taxon>Eurotiomycetes</taxon>
        <taxon>Eurotiomycetidae</taxon>
        <taxon>Eurotiales</taxon>
        <taxon>Aspergillaceae</taxon>
        <taxon>Penicillium</taxon>
    </lineage>
</organism>
<dbReference type="PROSITE" id="PS00941">
    <property type="entry name" value="CARBOXYLESTERASE_B_2"/>
    <property type="match status" value="1"/>
</dbReference>
<keyword evidence="3" id="KW-0732">Signal</keyword>
<dbReference type="Gene3D" id="3.40.50.1820">
    <property type="entry name" value="alpha/beta hydrolase"/>
    <property type="match status" value="1"/>
</dbReference>
<dbReference type="EMBL" id="JAPQKI010000004">
    <property type="protein sequence ID" value="KAJ5104178.1"/>
    <property type="molecule type" value="Genomic_DNA"/>
</dbReference>